<comment type="caution">
    <text evidence="1">The sequence shown here is derived from an EMBL/GenBank/DDBJ whole genome shotgun (WGS) entry which is preliminary data.</text>
</comment>
<dbReference type="Proteomes" id="UP000028838">
    <property type="component" value="Unassembled WGS sequence"/>
</dbReference>
<accession>A0A086JHQ6</accession>
<proteinExistence type="predicted"/>
<dbReference type="VEuPathDB" id="ToxoDB:TGFOU_406550"/>
<organism evidence="1 2">
    <name type="scientific">Toxoplasma gondii FOU</name>
    <dbReference type="NCBI Taxonomy" id="943167"/>
    <lineage>
        <taxon>Eukaryota</taxon>
        <taxon>Sar</taxon>
        <taxon>Alveolata</taxon>
        <taxon>Apicomplexa</taxon>
        <taxon>Conoidasida</taxon>
        <taxon>Coccidia</taxon>
        <taxon>Eucoccidiorida</taxon>
        <taxon>Eimeriorina</taxon>
        <taxon>Sarcocystidae</taxon>
        <taxon>Toxoplasma</taxon>
    </lineage>
</organism>
<sequence length="132" mass="14413">MKKKGSGLVLQSRGSFIHGRKTTDFSVCVSGNSLRAYSCDACTMLFTTLSVCRFNSAEWTTFPALPKPTALRFKTFCEAGPLTPFSHYTGFSLASVCFFPSSRAKSSNFASLILSQPKFTLPWVPSCSGWLA</sequence>
<dbReference type="EMBL" id="AEYH02003068">
    <property type="protein sequence ID" value="KFG31674.1"/>
    <property type="molecule type" value="Genomic_DNA"/>
</dbReference>
<evidence type="ECO:0000313" key="1">
    <source>
        <dbReference type="EMBL" id="KFG31674.1"/>
    </source>
</evidence>
<evidence type="ECO:0000313" key="2">
    <source>
        <dbReference type="Proteomes" id="UP000028838"/>
    </source>
</evidence>
<dbReference type="AlphaFoldDB" id="A0A086JHQ6"/>
<reference evidence="1 2" key="1">
    <citation type="submission" date="2014-07" db="EMBL/GenBank/DDBJ databases">
        <authorList>
            <person name="Sibley D."/>
            <person name="Venepally P."/>
            <person name="Karamycheva S."/>
            <person name="Hadjithomas M."/>
            <person name="Khan A."/>
            <person name="Brunk B."/>
            <person name="Roos D."/>
            <person name="Caler E."/>
            <person name="Lorenzi H."/>
        </authorList>
    </citation>
    <scope>NUCLEOTIDE SEQUENCE [LARGE SCALE GENOMIC DNA]</scope>
    <source>
        <strain evidence="1 2">FOU</strain>
    </source>
</reference>
<name>A0A086JHQ6_TOXGO</name>
<gene>
    <name evidence="1" type="ORF">TGFOU_406550</name>
</gene>
<protein>
    <submittedName>
        <fullName evidence="1">Uncharacterized protein</fullName>
    </submittedName>
</protein>